<dbReference type="AlphaFoldDB" id="A0ABD6CX93"/>
<dbReference type="EMBL" id="JBHUDL010000009">
    <property type="protein sequence ID" value="MFD1633353.1"/>
    <property type="molecule type" value="Genomic_DNA"/>
</dbReference>
<keyword evidence="5" id="KW-1185">Reference proteome</keyword>
<evidence type="ECO:0000313" key="5">
    <source>
        <dbReference type="Proteomes" id="UP001597075"/>
    </source>
</evidence>
<dbReference type="InterPro" id="IPR014495">
    <property type="entry name" value="UCP018671"/>
</dbReference>
<organism evidence="4 5">
    <name type="scientific">Haloplanus ruber</name>
    <dbReference type="NCBI Taxonomy" id="869892"/>
    <lineage>
        <taxon>Archaea</taxon>
        <taxon>Methanobacteriati</taxon>
        <taxon>Methanobacteriota</taxon>
        <taxon>Stenosarchaea group</taxon>
        <taxon>Halobacteria</taxon>
        <taxon>Halobacteriales</taxon>
        <taxon>Haloferacaceae</taxon>
        <taxon>Haloplanus</taxon>
    </lineage>
</organism>
<feature type="transmembrane region" description="Helical" evidence="2">
    <location>
        <begin position="176"/>
        <end position="197"/>
    </location>
</feature>
<name>A0ABD6CX93_9EURY</name>
<evidence type="ECO:0000313" key="4">
    <source>
        <dbReference type="EMBL" id="MFD1633353.1"/>
    </source>
</evidence>
<gene>
    <name evidence="4" type="ORF">ACFSBJ_06335</name>
</gene>
<sequence length="365" mass="39434">MSADHDADRRAPPVDLVGLVIFVVLAVALSLLPGIRGTTLSTLITLPIMLFAPGYVVVAVLFPAASSHAGESAPDVDETTTDLGSRGMSGSKRAALSFGASLAIVVATDLILSLIPGASRLVSTVAPIGALTLALAYLAARRRTALDPSDRLHIPYERWIERARSTLLEPDTRTDLALNILVVVSVILALGSVGYAVGAPRQAGTFSEFYILTEDESGELVADDYPTEFTAGESQQLIVGVGNYEYETVTYTVVSELQRVRIEDNSTRVLEVEPLEQFSSTVPHNKSWHYRHRFTPTMTGERLRLTYMLYRGDLPAEPTTDNAYREVHLWVNVTAPTNGTAEPSVRPEGLSPAVASTTREPRTTA</sequence>
<dbReference type="InterPro" id="IPR011674">
    <property type="entry name" value="DUF1616"/>
</dbReference>
<feature type="region of interest" description="Disordered" evidence="1">
    <location>
        <begin position="337"/>
        <end position="365"/>
    </location>
</feature>
<feature type="domain" description="DUF1616" evidence="3">
    <location>
        <begin position="20"/>
        <end position="332"/>
    </location>
</feature>
<comment type="caution">
    <text evidence="4">The sequence shown here is derived from an EMBL/GenBank/DDBJ whole genome shotgun (WGS) entry which is preliminary data.</text>
</comment>
<proteinExistence type="predicted"/>
<feature type="transmembrane region" description="Helical" evidence="2">
    <location>
        <begin position="12"/>
        <end position="32"/>
    </location>
</feature>
<accession>A0ABD6CX93</accession>
<keyword evidence="2" id="KW-0812">Transmembrane</keyword>
<dbReference type="Pfam" id="PF07760">
    <property type="entry name" value="DUF1616"/>
    <property type="match status" value="1"/>
</dbReference>
<evidence type="ECO:0000259" key="3">
    <source>
        <dbReference type="Pfam" id="PF07760"/>
    </source>
</evidence>
<keyword evidence="2" id="KW-1133">Transmembrane helix</keyword>
<keyword evidence="2" id="KW-0472">Membrane</keyword>
<dbReference type="Proteomes" id="UP001597075">
    <property type="component" value="Unassembled WGS sequence"/>
</dbReference>
<feature type="transmembrane region" description="Helical" evidence="2">
    <location>
        <begin position="94"/>
        <end position="115"/>
    </location>
</feature>
<feature type="transmembrane region" description="Helical" evidence="2">
    <location>
        <begin position="121"/>
        <end position="140"/>
    </location>
</feature>
<feature type="transmembrane region" description="Helical" evidence="2">
    <location>
        <begin position="44"/>
        <end position="62"/>
    </location>
</feature>
<dbReference type="PIRSF" id="PIRSF018671">
    <property type="entry name" value="UCP018671"/>
    <property type="match status" value="1"/>
</dbReference>
<evidence type="ECO:0000256" key="1">
    <source>
        <dbReference type="SAM" id="MobiDB-lite"/>
    </source>
</evidence>
<protein>
    <submittedName>
        <fullName evidence="4">DUF1616 domain-containing protein</fullName>
    </submittedName>
</protein>
<dbReference type="RefSeq" id="WP_256405758.1">
    <property type="nucleotide sequence ID" value="NZ_CP187151.1"/>
</dbReference>
<evidence type="ECO:0000256" key="2">
    <source>
        <dbReference type="SAM" id="Phobius"/>
    </source>
</evidence>
<reference evidence="4 5" key="1">
    <citation type="journal article" date="2019" name="Int. J. Syst. Evol. Microbiol.">
        <title>The Global Catalogue of Microorganisms (GCM) 10K type strain sequencing project: providing services to taxonomists for standard genome sequencing and annotation.</title>
        <authorList>
            <consortium name="The Broad Institute Genomics Platform"/>
            <consortium name="The Broad Institute Genome Sequencing Center for Infectious Disease"/>
            <person name="Wu L."/>
            <person name="Ma J."/>
        </authorList>
    </citation>
    <scope>NUCLEOTIDE SEQUENCE [LARGE SCALE GENOMIC DNA]</scope>
    <source>
        <strain evidence="4 5">CGMCC 1.10594</strain>
    </source>
</reference>